<keyword evidence="4" id="KW-0804">Transcription</keyword>
<name>A0A4R6WIX8_9SPHI</name>
<reference evidence="7 8" key="1">
    <citation type="submission" date="2019-03" db="EMBL/GenBank/DDBJ databases">
        <title>Genomic Encyclopedia of Archaeal and Bacterial Type Strains, Phase II (KMG-II): from individual species to whole genera.</title>
        <authorList>
            <person name="Goeker M."/>
        </authorList>
    </citation>
    <scope>NUCLEOTIDE SEQUENCE [LARGE SCALE GENOMIC DNA]</scope>
    <source>
        <strain evidence="7 8">DSM 28353</strain>
    </source>
</reference>
<gene>
    <name evidence="7" type="ORF">CLV99_1885</name>
</gene>
<feature type="domain" description="RNA polymerase sigma factor 70 region 4 type 2" evidence="6">
    <location>
        <begin position="107"/>
        <end position="159"/>
    </location>
</feature>
<dbReference type="Gene3D" id="1.10.1740.10">
    <property type="match status" value="1"/>
</dbReference>
<dbReference type="SUPFAM" id="SSF88946">
    <property type="entry name" value="Sigma2 domain of RNA polymerase sigma factors"/>
    <property type="match status" value="1"/>
</dbReference>
<dbReference type="InterPro" id="IPR013325">
    <property type="entry name" value="RNA_pol_sigma_r2"/>
</dbReference>
<evidence type="ECO:0000313" key="7">
    <source>
        <dbReference type="EMBL" id="TDQ77914.1"/>
    </source>
</evidence>
<dbReference type="OrthoDB" id="656273at2"/>
<organism evidence="7 8">
    <name type="scientific">Sphingobacterium yanglingense</name>
    <dbReference type="NCBI Taxonomy" id="1437280"/>
    <lineage>
        <taxon>Bacteria</taxon>
        <taxon>Pseudomonadati</taxon>
        <taxon>Bacteroidota</taxon>
        <taxon>Sphingobacteriia</taxon>
        <taxon>Sphingobacteriales</taxon>
        <taxon>Sphingobacteriaceae</taxon>
        <taxon>Sphingobacterium</taxon>
    </lineage>
</organism>
<dbReference type="Pfam" id="PF04542">
    <property type="entry name" value="Sigma70_r2"/>
    <property type="match status" value="1"/>
</dbReference>
<dbReference type="AlphaFoldDB" id="A0A4R6WIX8"/>
<proteinExistence type="inferred from homology"/>
<dbReference type="NCBIfam" id="TIGR02937">
    <property type="entry name" value="sigma70-ECF"/>
    <property type="match status" value="1"/>
</dbReference>
<dbReference type="InterPro" id="IPR013324">
    <property type="entry name" value="RNA_pol_sigma_r3/r4-like"/>
</dbReference>
<evidence type="ECO:0000256" key="2">
    <source>
        <dbReference type="ARBA" id="ARBA00023015"/>
    </source>
</evidence>
<evidence type="ECO:0000259" key="6">
    <source>
        <dbReference type="Pfam" id="PF08281"/>
    </source>
</evidence>
<protein>
    <submittedName>
        <fullName evidence="7">RNA polymerase sigma-70 factor (ECF subfamily)</fullName>
    </submittedName>
</protein>
<dbReference type="InterPro" id="IPR007627">
    <property type="entry name" value="RNA_pol_sigma70_r2"/>
</dbReference>
<dbReference type="RefSeq" id="WP_133584184.1">
    <property type="nucleotide sequence ID" value="NZ_SNYV01000013.1"/>
</dbReference>
<sequence>MSALTERLFKQYYRMLCHYAWQYLHDEELSKDLVQDVFVSFHQVEFTSDFKDNEDYLKNYLYLSVRNACFSLLKKKRVRDRFSKEQSFEQESEQMIELNIIRSEVLEIVYKAIESLPDSCQLIFKKTYLEGFSNIEVAEELNISINTVKTQKQRGMKALKAKLNPDIIALFLLLIKI</sequence>
<feature type="domain" description="RNA polymerase sigma-70 region 2" evidence="5">
    <location>
        <begin position="8"/>
        <end position="77"/>
    </location>
</feature>
<dbReference type="GO" id="GO:0006352">
    <property type="term" value="P:DNA-templated transcription initiation"/>
    <property type="evidence" value="ECO:0007669"/>
    <property type="project" value="InterPro"/>
</dbReference>
<dbReference type="InterPro" id="IPR036388">
    <property type="entry name" value="WH-like_DNA-bd_sf"/>
</dbReference>
<dbReference type="NCBIfam" id="TIGR02985">
    <property type="entry name" value="Sig70_bacteroi1"/>
    <property type="match status" value="1"/>
</dbReference>
<dbReference type="InterPro" id="IPR014327">
    <property type="entry name" value="RNA_pol_sigma70_bacteroid"/>
</dbReference>
<dbReference type="InterPro" id="IPR039425">
    <property type="entry name" value="RNA_pol_sigma-70-like"/>
</dbReference>
<keyword evidence="8" id="KW-1185">Reference proteome</keyword>
<evidence type="ECO:0000313" key="8">
    <source>
        <dbReference type="Proteomes" id="UP000295292"/>
    </source>
</evidence>
<dbReference type="GO" id="GO:0016987">
    <property type="term" value="F:sigma factor activity"/>
    <property type="evidence" value="ECO:0007669"/>
    <property type="project" value="UniProtKB-KW"/>
</dbReference>
<keyword evidence="2" id="KW-0805">Transcription regulation</keyword>
<dbReference type="InterPro" id="IPR013249">
    <property type="entry name" value="RNA_pol_sigma70_r4_t2"/>
</dbReference>
<evidence type="ECO:0000256" key="4">
    <source>
        <dbReference type="ARBA" id="ARBA00023163"/>
    </source>
</evidence>
<evidence type="ECO:0000256" key="1">
    <source>
        <dbReference type="ARBA" id="ARBA00010641"/>
    </source>
</evidence>
<accession>A0A4R6WIX8</accession>
<dbReference type="Pfam" id="PF08281">
    <property type="entry name" value="Sigma70_r4_2"/>
    <property type="match status" value="1"/>
</dbReference>
<comment type="caution">
    <text evidence="7">The sequence shown here is derived from an EMBL/GenBank/DDBJ whole genome shotgun (WGS) entry which is preliminary data.</text>
</comment>
<dbReference type="InterPro" id="IPR014284">
    <property type="entry name" value="RNA_pol_sigma-70_dom"/>
</dbReference>
<dbReference type="PANTHER" id="PTHR43133">
    <property type="entry name" value="RNA POLYMERASE ECF-TYPE SIGMA FACTO"/>
    <property type="match status" value="1"/>
</dbReference>
<dbReference type="SUPFAM" id="SSF88659">
    <property type="entry name" value="Sigma3 and sigma4 domains of RNA polymerase sigma factors"/>
    <property type="match status" value="1"/>
</dbReference>
<dbReference type="Gene3D" id="1.10.10.10">
    <property type="entry name" value="Winged helix-like DNA-binding domain superfamily/Winged helix DNA-binding domain"/>
    <property type="match status" value="1"/>
</dbReference>
<comment type="similarity">
    <text evidence="1">Belongs to the sigma-70 factor family. ECF subfamily.</text>
</comment>
<dbReference type="Proteomes" id="UP000295292">
    <property type="component" value="Unassembled WGS sequence"/>
</dbReference>
<evidence type="ECO:0000256" key="3">
    <source>
        <dbReference type="ARBA" id="ARBA00023082"/>
    </source>
</evidence>
<keyword evidence="3" id="KW-0731">Sigma factor</keyword>
<evidence type="ECO:0000259" key="5">
    <source>
        <dbReference type="Pfam" id="PF04542"/>
    </source>
</evidence>
<dbReference type="PANTHER" id="PTHR43133:SF46">
    <property type="entry name" value="RNA POLYMERASE SIGMA-70 FACTOR ECF SUBFAMILY"/>
    <property type="match status" value="1"/>
</dbReference>
<dbReference type="GO" id="GO:0003677">
    <property type="term" value="F:DNA binding"/>
    <property type="evidence" value="ECO:0007669"/>
    <property type="project" value="InterPro"/>
</dbReference>
<dbReference type="EMBL" id="SNYV01000013">
    <property type="protein sequence ID" value="TDQ77914.1"/>
    <property type="molecule type" value="Genomic_DNA"/>
</dbReference>